<evidence type="ECO:0000256" key="1">
    <source>
        <dbReference type="ARBA" id="ARBA00010641"/>
    </source>
</evidence>
<sequence>MSQIELIEQCKRNDRKAQLHLYRQYCEGMFVVASRFLKHTPDAEDAMQEAFVNAFQKIDQYNAEVSFGAWLKKIVINKSLDKLRTKQQYYLSIDEAQLEVVADEDNWQTSDETTLEEVKTEIEKLPDKYRVVVILFLLEGYDHQEISEILDISTTASRTQLLRGKKKLQQALQKRNHGTGY</sequence>
<reference evidence="7 8" key="1">
    <citation type="submission" date="2018-04" db="EMBL/GenBank/DDBJ databases">
        <title>Genomic Encyclopedia of Archaeal and Bacterial Type Strains, Phase II (KMG-II): from individual species to whole genera.</title>
        <authorList>
            <person name="Goeker M."/>
        </authorList>
    </citation>
    <scope>NUCLEOTIDE SEQUENCE [LARGE SCALE GENOMIC DNA]</scope>
    <source>
        <strain evidence="7 8">DSM 25731</strain>
    </source>
</reference>
<evidence type="ECO:0000256" key="3">
    <source>
        <dbReference type="ARBA" id="ARBA00023082"/>
    </source>
</evidence>
<dbReference type="InterPro" id="IPR013324">
    <property type="entry name" value="RNA_pol_sigma_r3/r4-like"/>
</dbReference>
<dbReference type="InterPro" id="IPR039425">
    <property type="entry name" value="RNA_pol_sigma-70-like"/>
</dbReference>
<dbReference type="Gene3D" id="1.10.10.10">
    <property type="entry name" value="Winged helix-like DNA-binding domain superfamily/Winged helix DNA-binding domain"/>
    <property type="match status" value="1"/>
</dbReference>
<dbReference type="AlphaFoldDB" id="A0A2T6BZN4"/>
<dbReference type="PANTHER" id="PTHR43133:SF51">
    <property type="entry name" value="RNA POLYMERASE SIGMA FACTOR"/>
    <property type="match status" value="1"/>
</dbReference>
<feature type="domain" description="RNA polymerase sigma factor 70 region 4 type 2" evidence="6">
    <location>
        <begin position="116"/>
        <end position="168"/>
    </location>
</feature>
<evidence type="ECO:0000259" key="5">
    <source>
        <dbReference type="Pfam" id="PF04542"/>
    </source>
</evidence>
<protein>
    <submittedName>
        <fullName evidence="7">RNA polymerase sigma-70 factor (ECF subfamily)</fullName>
    </submittedName>
</protein>
<dbReference type="Pfam" id="PF08281">
    <property type="entry name" value="Sigma70_r4_2"/>
    <property type="match status" value="1"/>
</dbReference>
<dbReference type="InterPro" id="IPR013249">
    <property type="entry name" value="RNA_pol_sigma70_r4_t2"/>
</dbReference>
<dbReference type="GO" id="GO:0006352">
    <property type="term" value="P:DNA-templated transcription initiation"/>
    <property type="evidence" value="ECO:0007669"/>
    <property type="project" value="InterPro"/>
</dbReference>
<dbReference type="RefSeq" id="WP_108114762.1">
    <property type="nucleotide sequence ID" value="NZ_QBKT01000004.1"/>
</dbReference>
<keyword evidence="8" id="KW-1185">Reference proteome</keyword>
<dbReference type="NCBIfam" id="TIGR02937">
    <property type="entry name" value="sigma70-ECF"/>
    <property type="match status" value="1"/>
</dbReference>
<dbReference type="CDD" id="cd06171">
    <property type="entry name" value="Sigma70_r4"/>
    <property type="match status" value="1"/>
</dbReference>
<gene>
    <name evidence="7" type="ORF">C8N46_104173</name>
</gene>
<dbReference type="InterPro" id="IPR007627">
    <property type="entry name" value="RNA_pol_sigma70_r2"/>
</dbReference>
<dbReference type="InterPro" id="IPR036388">
    <property type="entry name" value="WH-like_DNA-bd_sf"/>
</dbReference>
<dbReference type="Proteomes" id="UP000244090">
    <property type="component" value="Unassembled WGS sequence"/>
</dbReference>
<feature type="domain" description="RNA polymerase sigma-70 region 2" evidence="5">
    <location>
        <begin position="21"/>
        <end position="87"/>
    </location>
</feature>
<keyword evidence="4" id="KW-0804">Transcription</keyword>
<dbReference type="InterPro" id="IPR014284">
    <property type="entry name" value="RNA_pol_sigma-70_dom"/>
</dbReference>
<name>A0A2T6BZN4_9FLAO</name>
<dbReference type="GO" id="GO:0016987">
    <property type="term" value="F:sigma factor activity"/>
    <property type="evidence" value="ECO:0007669"/>
    <property type="project" value="UniProtKB-KW"/>
</dbReference>
<accession>A0A2T6BZN4</accession>
<dbReference type="GO" id="GO:0003677">
    <property type="term" value="F:DNA binding"/>
    <property type="evidence" value="ECO:0007669"/>
    <property type="project" value="InterPro"/>
</dbReference>
<comment type="caution">
    <text evidence="7">The sequence shown here is derived from an EMBL/GenBank/DDBJ whole genome shotgun (WGS) entry which is preliminary data.</text>
</comment>
<keyword evidence="2" id="KW-0805">Transcription regulation</keyword>
<evidence type="ECO:0000256" key="2">
    <source>
        <dbReference type="ARBA" id="ARBA00023015"/>
    </source>
</evidence>
<evidence type="ECO:0000313" key="7">
    <source>
        <dbReference type="EMBL" id="PTX61530.1"/>
    </source>
</evidence>
<dbReference type="Pfam" id="PF04542">
    <property type="entry name" value="Sigma70_r2"/>
    <property type="match status" value="1"/>
</dbReference>
<proteinExistence type="inferred from homology"/>
<dbReference type="PANTHER" id="PTHR43133">
    <property type="entry name" value="RNA POLYMERASE ECF-TYPE SIGMA FACTO"/>
    <property type="match status" value="1"/>
</dbReference>
<dbReference type="EMBL" id="QBKT01000004">
    <property type="protein sequence ID" value="PTX61530.1"/>
    <property type="molecule type" value="Genomic_DNA"/>
</dbReference>
<dbReference type="OrthoDB" id="1160671at2"/>
<organism evidence="7 8">
    <name type="scientific">Kordia periserrulae</name>
    <dbReference type="NCBI Taxonomy" id="701523"/>
    <lineage>
        <taxon>Bacteria</taxon>
        <taxon>Pseudomonadati</taxon>
        <taxon>Bacteroidota</taxon>
        <taxon>Flavobacteriia</taxon>
        <taxon>Flavobacteriales</taxon>
        <taxon>Flavobacteriaceae</taxon>
        <taxon>Kordia</taxon>
    </lineage>
</organism>
<dbReference type="InterPro" id="IPR013325">
    <property type="entry name" value="RNA_pol_sigma_r2"/>
</dbReference>
<evidence type="ECO:0000256" key="4">
    <source>
        <dbReference type="ARBA" id="ARBA00023163"/>
    </source>
</evidence>
<keyword evidence="3" id="KW-0731">Sigma factor</keyword>
<dbReference type="Gene3D" id="1.10.1740.10">
    <property type="match status" value="1"/>
</dbReference>
<dbReference type="SUPFAM" id="SSF88659">
    <property type="entry name" value="Sigma3 and sigma4 domains of RNA polymerase sigma factors"/>
    <property type="match status" value="1"/>
</dbReference>
<evidence type="ECO:0000313" key="8">
    <source>
        <dbReference type="Proteomes" id="UP000244090"/>
    </source>
</evidence>
<dbReference type="SUPFAM" id="SSF88946">
    <property type="entry name" value="Sigma2 domain of RNA polymerase sigma factors"/>
    <property type="match status" value="1"/>
</dbReference>
<evidence type="ECO:0000259" key="6">
    <source>
        <dbReference type="Pfam" id="PF08281"/>
    </source>
</evidence>
<comment type="similarity">
    <text evidence="1">Belongs to the sigma-70 factor family. ECF subfamily.</text>
</comment>